<dbReference type="InterPro" id="IPR050641">
    <property type="entry name" value="RIFMO-like"/>
</dbReference>
<dbReference type="Gene3D" id="3.30.9.10">
    <property type="entry name" value="D-Amino Acid Oxidase, subunit A, domain 2"/>
    <property type="match status" value="1"/>
</dbReference>
<name>A0A4P6JMC7_KTERU</name>
<dbReference type="PRINTS" id="PR00420">
    <property type="entry name" value="RNGMNOXGNASE"/>
</dbReference>
<evidence type="ECO:0000259" key="4">
    <source>
        <dbReference type="Pfam" id="PF01494"/>
    </source>
</evidence>
<dbReference type="SUPFAM" id="SSF51905">
    <property type="entry name" value="FAD/NAD(P)-binding domain"/>
    <property type="match status" value="1"/>
</dbReference>
<dbReference type="EMBL" id="CP035758">
    <property type="protein sequence ID" value="QBD76408.1"/>
    <property type="molecule type" value="Genomic_DNA"/>
</dbReference>
<dbReference type="InterPro" id="IPR036188">
    <property type="entry name" value="FAD/NAD-bd_sf"/>
</dbReference>
<organism evidence="5 6">
    <name type="scientific">Ktedonosporobacter rubrisoli</name>
    <dbReference type="NCBI Taxonomy" id="2509675"/>
    <lineage>
        <taxon>Bacteria</taxon>
        <taxon>Bacillati</taxon>
        <taxon>Chloroflexota</taxon>
        <taxon>Ktedonobacteria</taxon>
        <taxon>Ktedonobacterales</taxon>
        <taxon>Ktedonosporobacteraceae</taxon>
        <taxon>Ktedonosporobacter</taxon>
    </lineage>
</organism>
<reference evidence="5 6" key="1">
    <citation type="submission" date="2019-01" db="EMBL/GenBank/DDBJ databases">
        <title>Ktedonosporobacter rubrisoli SCAWS-G2.</title>
        <authorList>
            <person name="Huang Y."/>
            <person name="Yan B."/>
        </authorList>
    </citation>
    <scope>NUCLEOTIDE SEQUENCE [LARGE SCALE GENOMIC DNA]</scope>
    <source>
        <strain evidence="5 6">SCAWS-G2</strain>
    </source>
</reference>
<gene>
    <name evidence="5" type="ORF">EPA93_10465</name>
</gene>
<comment type="cofactor">
    <cofactor evidence="1">
        <name>FAD</name>
        <dbReference type="ChEBI" id="CHEBI:57692"/>
    </cofactor>
</comment>
<evidence type="ECO:0000256" key="1">
    <source>
        <dbReference type="ARBA" id="ARBA00001974"/>
    </source>
</evidence>
<sequence length="546" mass="59447">MIQENIPVLIVGGGAAGLSASIFLSHHGIRSLLVERHSSTSIHPRGRGFNARVMELYRELGLEGAINEAGKDLQPAKGFLKGSTLAEAFANADKEPEPDSEQWARLMAIMAAQKEISPTSSSRGTQDLVEPILLAEASKRGGDVRFSTELLSFEQDETGVSARVRNRSDGTESQLRAQYMLGADGANSAVLRALSIPYRGSGILGHLLNILVEADLRSVVQGREFSQWLIERPEMKGVLLAINNRNIWTLHVPYDPQKGEKPEDFPPEHWEALLPSVLGLPRAEIKVKGILPWTASVRVAQSFQQGRIFLAGDAAHEVTPWGGLGANTGISDVHNLAWKLALVLKGVARPALLDTYNSERQPVGQAVVEFSHSQTGEDGLATRERFEPGAAMFMLSGFASQMLSGHGYKYASQAVVEEEGSDPENHELNGQPGTRVPHLWLTYQGERTSTVDLAATHFTLLTGPAGQDWHAAAEVVAARLQLDLKAYRLAPDGDLCDPEKLWPGRAGIEEDGALLVRPDGFVAWRAMRLPVKPQQELELVLKHLLG</sequence>
<evidence type="ECO:0000256" key="2">
    <source>
        <dbReference type="ARBA" id="ARBA00022630"/>
    </source>
</evidence>
<dbReference type="InterPro" id="IPR002938">
    <property type="entry name" value="FAD-bd"/>
</dbReference>
<dbReference type="PANTHER" id="PTHR43004:SF19">
    <property type="entry name" value="BINDING MONOOXYGENASE, PUTATIVE (JCVI)-RELATED"/>
    <property type="match status" value="1"/>
</dbReference>
<dbReference type="Proteomes" id="UP000290365">
    <property type="component" value="Chromosome"/>
</dbReference>
<evidence type="ECO:0000313" key="6">
    <source>
        <dbReference type="Proteomes" id="UP000290365"/>
    </source>
</evidence>
<evidence type="ECO:0000313" key="5">
    <source>
        <dbReference type="EMBL" id="QBD76408.1"/>
    </source>
</evidence>
<dbReference type="GO" id="GO:0016709">
    <property type="term" value="F:oxidoreductase activity, acting on paired donors, with incorporation or reduction of molecular oxygen, NAD(P)H as one donor, and incorporation of one atom of oxygen"/>
    <property type="evidence" value="ECO:0007669"/>
    <property type="project" value="UniProtKB-ARBA"/>
</dbReference>
<dbReference type="PANTHER" id="PTHR43004">
    <property type="entry name" value="TRK SYSTEM POTASSIUM UPTAKE PROTEIN"/>
    <property type="match status" value="1"/>
</dbReference>
<accession>A0A4P6JMC7</accession>
<dbReference type="OrthoDB" id="9806565at2"/>
<keyword evidence="6" id="KW-1185">Reference proteome</keyword>
<keyword evidence="2" id="KW-0285">Flavoprotein</keyword>
<keyword evidence="3" id="KW-0274">FAD</keyword>
<protein>
    <submittedName>
        <fullName evidence="5">FAD-binding protein</fullName>
    </submittedName>
</protein>
<dbReference type="Gene3D" id="3.50.50.60">
    <property type="entry name" value="FAD/NAD(P)-binding domain"/>
    <property type="match status" value="1"/>
</dbReference>
<feature type="domain" description="FAD-binding" evidence="4">
    <location>
        <begin position="6"/>
        <end position="371"/>
    </location>
</feature>
<evidence type="ECO:0000256" key="3">
    <source>
        <dbReference type="ARBA" id="ARBA00022827"/>
    </source>
</evidence>
<proteinExistence type="predicted"/>
<dbReference type="KEGG" id="kbs:EPA93_10465"/>
<dbReference type="Pfam" id="PF21274">
    <property type="entry name" value="Rng_hyd_C"/>
    <property type="match status" value="1"/>
</dbReference>
<dbReference type="Pfam" id="PF01494">
    <property type="entry name" value="FAD_binding_3"/>
    <property type="match status" value="1"/>
</dbReference>
<dbReference type="Gene3D" id="3.40.30.120">
    <property type="match status" value="1"/>
</dbReference>
<dbReference type="GO" id="GO:0071949">
    <property type="term" value="F:FAD binding"/>
    <property type="evidence" value="ECO:0007669"/>
    <property type="project" value="InterPro"/>
</dbReference>
<dbReference type="RefSeq" id="WP_129887164.1">
    <property type="nucleotide sequence ID" value="NZ_CP035758.1"/>
</dbReference>
<dbReference type="AlphaFoldDB" id="A0A4P6JMC7"/>